<dbReference type="InterPro" id="IPR014729">
    <property type="entry name" value="Rossmann-like_a/b/a_fold"/>
</dbReference>
<organism evidence="2 3">
    <name type="scientific">Desulfurobacterium thermolithotrophum (strain DSM 11699 / BSA)</name>
    <dbReference type="NCBI Taxonomy" id="868864"/>
    <lineage>
        <taxon>Bacteria</taxon>
        <taxon>Pseudomonadati</taxon>
        <taxon>Aquificota</taxon>
        <taxon>Aquificia</taxon>
        <taxon>Desulfurobacteriales</taxon>
        <taxon>Desulfurobacteriaceae</taxon>
        <taxon>Desulfurobacterium</taxon>
    </lineage>
</organism>
<sequence length="157" mass="17751">MLFQKILYPIDLEEASLEVKPYIFKLKNAGCMEVHLLYVMLHSEWGLISKENYNSEEKIEALKASLSEGYVDGLKRRFLKLKEIAKEFEEKGIKTVISLIPGELEEVIASYAEENDIKLIALGISAESLSFFNVGEILGIIKASTKPILIVKSKKKE</sequence>
<evidence type="ECO:0000259" key="1">
    <source>
        <dbReference type="Pfam" id="PF00582"/>
    </source>
</evidence>
<dbReference type="Pfam" id="PF00582">
    <property type="entry name" value="Usp"/>
    <property type="match status" value="1"/>
</dbReference>
<dbReference type="Gene3D" id="3.40.50.620">
    <property type="entry name" value="HUPs"/>
    <property type="match status" value="1"/>
</dbReference>
<dbReference type="KEGG" id="dte:Dester_0166"/>
<dbReference type="RefSeq" id="WP_013637783.1">
    <property type="nucleotide sequence ID" value="NC_015185.1"/>
</dbReference>
<dbReference type="SUPFAM" id="SSF52402">
    <property type="entry name" value="Adenine nucleotide alpha hydrolases-like"/>
    <property type="match status" value="1"/>
</dbReference>
<dbReference type="CDD" id="cd00293">
    <property type="entry name" value="USP-like"/>
    <property type="match status" value="1"/>
</dbReference>
<dbReference type="InterPro" id="IPR006016">
    <property type="entry name" value="UspA"/>
</dbReference>
<gene>
    <name evidence="2" type="ordered locus">Dester_0166</name>
</gene>
<evidence type="ECO:0000313" key="3">
    <source>
        <dbReference type="Proteomes" id="UP000007102"/>
    </source>
</evidence>
<accession>F0S192</accession>
<protein>
    <recommendedName>
        <fullName evidence="1">UspA domain-containing protein</fullName>
    </recommendedName>
</protein>
<dbReference type="eggNOG" id="COG0589">
    <property type="taxonomic scope" value="Bacteria"/>
</dbReference>
<keyword evidence="3" id="KW-1185">Reference proteome</keyword>
<reference evidence="3" key="2">
    <citation type="submission" date="2011-02" db="EMBL/GenBank/DDBJ databases">
        <title>The complete genome of Desulfurobacterium thermolithotrophum DSM 11699.</title>
        <authorList>
            <consortium name="US DOE Joint Genome Institute (JGI-PGF)"/>
            <person name="Lucas S."/>
            <person name="Copeland A."/>
            <person name="Lapidus A."/>
            <person name="Bruce D."/>
            <person name="Goodwin L."/>
            <person name="Pitluck S."/>
            <person name="Kyrpides N."/>
            <person name="Mavromatis K."/>
            <person name="Pagani I."/>
            <person name="Ivanova N."/>
            <person name="Mikhailova N."/>
            <person name="Daligault H."/>
            <person name="Detter J.C."/>
            <person name="Tapia R."/>
            <person name="Han C."/>
            <person name="Land M."/>
            <person name="Hauser L."/>
            <person name="Markowitz V."/>
            <person name="Cheng J.-F."/>
            <person name="Hugenholtz P."/>
            <person name="Woyke T."/>
            <person name="Wu D."/>
            <person name="Spring S."/>
            <person name="Brambilla E."/>
            <person name="Klenk H.-P."/>
            <person name="Eisen J.A."/>
        </authorList>
    </citation>
    <scope>NUCLEOTIDE SEQUENCE [LARGE SCALE GENOMIC DNA]</scope>
    <source>
        <strain evidence="3">DSM 11699 / BSA</strain>
    </source>
</reference>
<dbReference type="OrthoDB" id="11417at2"/>
<dbReference type="HOGENOM" id="CLU_1634580_0_0_0"/>
<dbReference type="InParanoid" id="F0S192"/>
<name>F0S192_DESTD</name>
<dbReference type="AlphaFoldDB" id="F0S192"/>
<dbReference type="STRING" id="868864.Dester_0166"/>
<dbReference type="Proteomes" id="UP000007102">
    <property type="component" value="Chromosome"/>
</dbReference>
<evidence type="ECO:0000313" key="2">
    <source>
        <dbReference type="EMBL" id="ADY72823.1"/>
    </source>
</evidence>
<reference evidence="2 3" key="1">
    <citation type="journal article" date="2011" name="Stand. Genomic Sci.">
        <title>Complete genome sequence of the thermophilic sulfur-reducer Desulfurobacterium thermolithotrophum type strain (BSA(T)) from a deep-sea hydrothermal vent.</title>
        <authorList>
            <person name="Goker M."/>
            <person name="Daligault H."/>
            <person name="Mwirichia R."/>
            <person name="Lapidus A."/>
            <person name="Lucas S."/>
            <person name="Deshpande S."/>
            <person name="Pagani I."/>
            <person name="Tapia R."/>
            <person name="Cheng J.F."/>
            <person name="Goodwin L."/>
            <person name="Pitluck S."/>
            <person name="Liolios K."/>
            <person name="Ivanova N."/>
            <person name="Mavromatis K."/>
            <person name="Mikhailova N."/>
            <person name="Pati A."/>
            <person name="Chen A."/>
            <person name="Palaniappan K."/>
            <person name="Han C."/>
            <person name="Land M."/>
            <person name="Hauser L."/>
            <person name="Pan C."/>
            <person name="Brambilla E.M."/>
            <person name="Rohde M."/>
            <person name="Spring S."/>
            <person name="Sikorski J."/>
            <person name="Wirth R."/>
            <person name="Detter J.C."/>
            <person name="Woyke T."/>
            <person name="Bristow J."/>
            <person name="Eisen J.A."/>
            <person name="Markowitz V."/>
            <person name="Hugenholtz P."/>
            <person name="Kyrpides N.C."/>
            <person name="Klenk H.P."/>
        </authorList>
    </citation>
    <scope>NUCLEOTIDE SEQUENCE [LARGE SCALE GENOMIC DNA]</scope>
    <source>
        <strain evidence="3">DSM 11699 / BSA</strain>
    </source>
</reference>
<proteinExistence type="predicted"/>
<dbReference type="EMBL" id="CP002543">
    <property type="protein sequence ID" value="ADY72823.1"/>
    <property type="molecule type" value="Genomic_DNA"/>
</dbReference>
<feature type="domain" description="UspA" evidence="1">
    <location>
        <begin position="3"/>
        <end position="152"/>
    </location>
</feature>